<evidence type="ECO:0000256" key="1">
    <source>
        <dbReference type="ARBA" id="ARBA00023002"/>
    </source>
</evidence>
<evidence type="ECO:0000259" key="2">
    <source>
        <dbReference type="Pfam" id="PF01855"/>
    </source>
</evidence>
<dbReference type="InterPro" id="IPR033412">
    <property type="entry name" value="PFOR_II"/>
</dbReference>
<dbReference type="InterPro" id="IPR052368">
    <property type="entry name" value="2-oxoacid_oxidoreductase"/>
</dbReference>
<keyword evidence="5" id="KW-1185">Reference proteome</keyword>
<dbReference type="SUPFAM" id="SSF52518">
    <property type="entry name" value="Thiamin diphosphate-binding fold (THDP-binding)"/>
    <property type="match status" value="1"/>
</dbReference>
<accession>A0A5D8Q9X7</accession>
<protein>
    <submittedName>
        <fullName evidence="4">3-methyl-2-oxobutanoate dehydrogenase subunit VorB</fullName>
    </submittedName>
</protein>
<name>A0A5D8Q9X7_9THEO</name>
<dbReference type="Pfam" id="PF01855">
    <property type="entry name" value="POR_N"/>
    <property type="match status" value="1"/>
</dbReference>
<dbReference type="InterPro" id="IPR029061">
    <property type="entry name" value="THDP-binding"/>
</dbReference>
<dbReference type="RefSeq" id="WP_149545783.1">
    <property type="nucleotide sequence ID" value="NZ_VTPS01000015.1"/>
</dbReference>
<comment type="caution">
    <text evidence="4">The sequence shown here is derived from an EMBL/GenBank/DDBJ whole genome shotgun (WGS) entry which is preliminary data.</text>
</comment>
<evidence type="ECO:0000313" key="4">
    <source>
        <dbReference type="EMBL" id="TZE81322.1"/>
    </source>
</evidence>
<dbReference type="NCBIfam" id="NF005507">
    <property type="entry name" value="PRK07119.1"/>
    <property type="match status" value="1"/>
</dbReference>
<evidence type="ECO:0000313" key="5">
    <source>
        <dbReference type="Proteomes" id="UP000322976"/>
    </source>
</evidence>
<dbReference type="PANTHER" id="PTHR43088:SF1">
    <property type="entry name" value="SUBUNIT OF PYRUVATE:FLAVODOXIN OXIDOREDUCTASE"/>
    <property type="match status" value="1"/>
</dbReference>
<feature type="domain" description="Pyruvate:ferredoxin oxidoreductase core" evidence="3">
    <location>
        <begin position="249"/>
        <end position="343"/>
    </location>
</feature>
<reference evidence="4 5" key="1">
    <citation type="submission" date="2019-08" db="EMBL/GenBank/DDBJ databases">
        <title>Calorimonas adulescens gen. nov., sp. nov., an anaerobic thermophilic bacterium from Sakhalin hot spring.</title>
        <authorList>
            <person name="Khomyakova M.A."/>
            <person name="Merkel A.Y."/>
            <person name="Novikov A."/>
            <person name="Bonch-Osmolovskaya E.A."/>
            <person name="Slobodkin A.I."/>
        </authorList>
    </citation>
    <scope>NUCLEOTIDE SEQUENCE [LARGE SCALE GENOMIC DNA]</scope>
    <source>
        <strain evidence="4 5">A05MB</strain>
    </source>
</reference>
<feature type="domain" description="Pyruvate flavodoxin/ferredoxin oxidoreductase pyrimidine binding" evidence="2">
    <location>
        <begin position="14"/>
        <end position="191"/>
    </location>
</feature>
<dbReference type="SUPFAM" id="SSF52922">
    <property type="entry name" value="TK C-terminal domain-like"/>
    <property type="match status" value="1"/>
</dbReference>
<sequence length="355" mass="38891">MARILMKGNEALGEAAIRAGAKFYFGYPITPQNEVSAYMAERLPEVGGVFLQAESEVSAINMVYGAGGAGARVLITSSSPGISLMQEGISYIVGAEIPAVIVNVMRGGPGLGGIQPGQADYFQATRGGGHGDYFMVVLAPESIQEMVEIMQEAFDIADQYRNPVMILADGMMGQMMEAVDLDNIKKSDRKLPPKTWATTGMAHHQGKNIINSLELDPAKLEKHNLDLKKKYDEMAKNEVRYEMYKCDDADIIAVAFGTTARIVKNTMEMARREGIKMGLIRPISVWPFPQEPFDKTAAHAKAYISVEMNMGQMVEDVRLAVNGRRPVHFYGRTGGMIPDPRDILVEVKNILGGVR</sequence>
<dbReference type="InterPro" id="IPR002880">
    <property type="entry name" value="Pyrv_Fd/Flavodoxin_OxRdtase_N"/>
</dbReference>
<evidence type="ECO:0000259" key="3">
    <source>
        <dbReference type="Pfam" id="PF17147"/>
    </source>
</evidence>
<gene>
    <name evidence="4" type="ORF">FWJ32_09830</name>
</gene>
<dbReference type="EMBL" id="VTPS01000015">
    <property type="protein sequence ID" value="TZE81322.1"/>
    <property type="molecule type" value="Genomic_DNA"/>
</dbReference>
<dbReference type="GO" id="GO:0016491">
    <property type="term" value="F:oxidoreductase activity"/>
    <property type="evidence" value="ECO:0007669"/>
    <property type="project" value="UniProtKB-KW"/>
</dbReference>
<organism evidence="4 5">
    <name type="scientific">Calorimonas adulescens</name>
    <dbReference type="NCBI Taxonomy" id="2606906"/>
    <lineage>
        <taxon>Bacteria</taxon>
        <taxon>Bacillati</taxon>
        <taxon>Bacillota</taxon>
        <taxon>Clostridia</taxon>
        <taxon>Thermoanaerobacterales</taxon>
        <taxon>Thermoanaerobacteraceae</taxon>
        <taxon>Calorimonas</taxon>
    </lineage>
</organism>
<dbReference type="CDD" id="cd07034">
    <property type="entry name" value="TPP_PYR_PFOR_IOR-alpha_like"/>
    <property type="match status" value="1"/>
</dbReference>
<dbReference type="InterPro" id="IPR009014">
    <property type="entry name" value="Transketo_C/PFOR_II"/>
</dbReference>
<dbReference type="Gene3D" id="3.40.50.970">
    <property type="match status" value="1"/>
</dbReference>
<dbReference type="Gene3D" id="3.40.50.920">
    <property type="match status" value="1"/>
</dbReference>
<dbReference type="PANTHER" id="PTHR43088">
    <property type="entry name" value="SUBUNIT OF PYRUVATE:FLAVODOXIN OXIDOREDUCTASE-RELATED"/>
    <property type="match status" value="1"/>
</dbReference>
<keyword evidence="1" id="KW-0560">Oxidoreductase</keyword>
<proteinExistence type="predicted"/>
<dbReference type="Proteomes" id="UP000322976">
    <property type="component" value="Unassembled WGS sequence"/>
</dbReference>
<dbReference type="Pfam" id="PF17147">
    <property type="entry name" value="PFOR_II"/>
    <property type="match status" value="1"/>
</dbReference>
<dbReference type="AlphaFoldDB" id="A0A5D8Q9X7"/>